<dbReference type="EMBL" id="LUEZ02000044">
    <property type="protein sequence ID" value="RDB24360.1"/>
    <property type="molecule type" value="Genomic_DNA"/>
</dbReference>
<organism evidence="2 3">
    <name type="scientific">Hypsizygus marmoreus</name>
    <name type="common">White beech mushroom</name>
    <name type="synonym">Agaricus marmoreus</name>
    <dbReference type="NCBI Taxonomy" id="39966"/>
    <lineage>
        <taxon>Eukaryota</taxon>
        <taxon>Fungi</taxon>
        <taxon>Dikarya</taxon>
        <taxon>Basidiomycota</taxon>
        <taxon>Agaricomycotina</taxon>
        <taxon>Agaricomycetes</taxon>
        <taxon>Agaricomycetidae</taxon>
        <taxon>Agaricales</taxon>
        <taxon>Tricholomatineae</taxon>
        <taxon>Lyophyllaceae</taxon>
        <taxon>Hypsizygus</taxon>
    </lineage>
</organism>
<feature type="compositionally biased region" description="Basic and acidic residues" evidence="1">
    <location>
        <begin position="32"/>
        <end position="49"/>
    </location>
</feature>
<protein>
    <submittedName>
        <fullName evidence="2">Uncharacterized protein</fullName>
    </submittedName>
</protein>
<keyword evidence="3" id="KW-1185">Reference proteome</keyword>
<sequence length="141" mass="15825">MPASVCTIASSASTDTLVSEQPAASDTMSLSKTKERLQWRRRSAEEDQRNPQAEDSTPPKMKEKEGCNIFCYPRCDFEECAHSHQTHLNIVMNDEQASSFAAYASHFSLLTTARCVHRTPVANRIPFRYQETAKSQATLPI</sequence>
<feature type="region of interest" description="Disordered" evidence="1">
    <location>
        <begin position="1"/>
        <end position="64"/>
    </location>
</feature>
<proteinExistence type="predicted"/>
<evidence type="ECO:0000313" key="2">
    <source>
        <dbReference type="EMBL" id="RDB24360.1"/>
    </source>
</evidence>
<dbReference type="InParanoid" id="A0A369JT06"/>
<name>A0A369JT06_HYPMA</name>
<evidence type="ECO:0000313" key="3">
    <source>
        <dbReference type="Proteomes" id="UP000076154"/>
    </source>
</evidence>
<gene>
    <name evidence="2" type="ORF">Hypma_008392</name>
</gene>
<dbReference type="Proteomes" id="UP000076154">
    <property type="component" value="Unassembled WGS sequence"/>
</dbReference>
<evidence type="ECO:0000256" key="1">
    <source>
        <dbReference type="SAM" id="MobiDB-lite"/>
    </source>
</evidence>
<feature type="compositionally biased region" description="Polar residues" evidence="1">
    <location>
        <begin position="7"/>
        <end position="31"/>
    </location>
</feature>
<dbReference type="AlphaFoldDB" id="A0A369JT06"/>
<reference evidence="2" key="1">
    <citation type="submission" date="2018-04" db="EMBL/GenBank/DDBJ databases">
        <title>Whole genome sequencing of Hypsizygus marmoreus.</title>
        <authorList>
            <person name="Choi I.-G."/>
            <person name="Min B."/>
            <person name="Kim J.-G."/>
            <person name="Kim S."/>
            <person name="Oh Y.-L."/>
            <person name="Kong W.-S."/>
            <person name="Park H."/>
            <person name="Jeong J."/>
            <person name="Song E.-S."/>
        </authorList>
    </citation>
    <scope>NUCLEOTIDE SEQUENCE [LARGE SCALE GENOMIC DNA]</scope>
    <source>
        <strain evidence="2">51987-8</strain>
    </source>
</reference>
<accession>A0A369JT06</accession>
<comment type="caution">
    <text evidence="2">The sequence shown here is derived from an EMBL/GenBank/DDBJ whole genome shotgun (WGS) entry which is preliminary data.</text>
</comment>